<dbReference type="InterPro" id="IPR022742">
    <property type="entry name" value="Hydrolase_4"/>
</dbReference>
<dbReference type="PRINTS" id="PR00111">
    <property type="entry name" value="ABHYDROLASE"/>
</dbReference>
<sequence length="285" mass="30913">MWAWRWRTSLAVLVAGAGLLAGCVNLDERQREWIFQPGQRTWSGGTAAAQGMSDVWIAYDSRRDGSAVKLHGLWLDGPTADAPLLLYLHGARYDVRGSAPRIRRMQQLGFAVLAVDYRGFGQSSAALPSEDSAYEDARAAWDWLAARYPSAKRYLFGHSLGGAIAVHLAAEVQADAAGLIVEGSFSSIPDVVSNFKWGWLPVGPLITQRFEAGERIGAVKTPLLVVHGSADALIPPALGRALYERAPEPKRFVLVDGGSHHNTNALGQAQYREALAELFGLPRAQ</sequence>
<evidence type="ECO:0000259" key="1">
    <source>
        <dbReference type="Pfam" id="PF12146"/>
    </source>
</evidence>
<dbReference type="RefSeq" id="WP_290357019.1">
    <property type="nucleotide sequence ID" value="NZ_JAUHHC010000001.1"/>
</dbReference>
<dbReference type="GO" id="GO:0016787">
    <property type="term" value="F:hydrolase activity"/>
    <property type="evidence" value="ECO:0007669"/>
    <property type="project" value="UniProtKB-KW"/>
</dbReference>
<dbReference type="InterPro" id="IPR000073">
    <property type="entry name" value="AB_hydrolase_1"/>
</dbReference>
<organism evidence="2 3">
    <name type="scientific">Roseateles violae</name>
    <dbReference type="NCBI Taxonomy" id="3058042"/>
    <lineage>
        <taxon>Bacteria</taxon>
        <taxon>Pseudomonadati</taxon>
        <taxon>Pseudomonadota</taxon>
        <taxon>Betaproteobacteria</taxon>
        <taxon>Burkholderiales</taxon>
        <taxon>Sphaerotilaceae</taxon>
        <taxon>Roseateles</taxon>
    </lineage>
</organism>
<protein>
    <submittedName>
        <fullName evidence="2">Alpha/beta fold hydrolase</fullName>
    </submittedName>
</protein>
<feature type="domain" description="Serine aminopeptidase S33" evidence="1">
    <location>
        <begin position="85"/>
        <end position="190"/>
    </location>
</feature>
<comment type="caution">
    <text evidence="2">The sequence shown here is derived from an EMBL/GenBank/DDBJ whole genome shotgun (WGS) entry which is preliminary data.</text>
</comment>
<feature type="domain" description="Serine aminopeptidase S33" evidence="1">
    <location>
        <begin position="213"/>
        <end position="261"/>
    </location>
</feature>
<evidence type="ECO:0000313" key="2">
    <source>
        <dbReference type="EMBL" id="MDN3918687.1"/>
    </source>
</evidence>
<gene>
    <name evidence="2" type="ORF">QWJ38_00210</name>
</gene>
<dbReference type="Proteomes" id="UP001228044">
    <property type="component" value="Unassembled WGS sequence"/>
</dbReference>
<dbReference type="Pfam" id="PF12146">
    <property type="entry name" value="Hydrolase_4"/>
    <property type="match status" value="2"/>
</dbReference>
<dbReference type="Gene3D" id="3.40.50.1820">
    <property type="entry name" value="alpha/beta hydrolase"/>
    <property type="match status" value="1"/>
</dbReference>
<dbReference type="PANTHER" id="PTHR12277:SF81">
    <property type="entry name" value="PROTEIN ABHD13"/>
    <property type="match status" value="1"/>
</dbReference>
<reference evidence="2 3" key="1">
    <citation type="submission" date="2023-06" db="EMBL/GenBank/DDBJ databases">
        <title>Pelomonas sp. PFR6 16S ribosomal RNA gene Genome sequencing and assembly.</title>
        <authorList>
            <person name="Woo H."/>
        </authorList>
    </citation>
    <scope>NUCLEOTIDE SEQUENCE [LARGE SCALE GENOMIC DNA]</scope>
    <source>
        <strain evidence="2 3">PFR6</strain>
    </source>
</reference>
<dbReference type="InterPro" id="IPR029058">
    <property type="entry name" value="AB_hydrolase_fold"/>
</dbReference>
<dbReference type="SUPFAM" id="SSF53474">
    <property type="entry name" value="alpha/beta-Hydrolases"/>
    <property type="match status" value="1"/>
</dbReference>
<keyword evidence="3" id="KW-1185">Reference proteome</keyword>
<accession>A0ABT8DJY4</accession>
<evidence type="ECO:0000313" key="3">
    <source>
        <dbReference type="Proteomes" id="UP001228044"/>
    </source>
</evidence>
<proteinExistence type="predicted"/>
<name>A0ABT8DJY4_9BURK</name>
<dbReference type="PROSITE" id="PS51257">
    <property type="entry name" value="PROKAR_LIPOPROTEIN"/>
    <property type="match status" value="1"/>
</dbReference>
<keyword evidence="2" id="KW-0378">Hydrolase</keyword>
<dbReference type="EMBL" id="JAUHHC010000001">
    <property type="protein sequence ID" value="MDN3918687.1"/>
    <property type="molecule type" value="Genomic_DNA"/>
</dbReference>
<dbReference type="PANTHER" id="PTHR12277">
    <property type="entry name" value="ALPHA/BETA HYDROLASE DOMAIN-CONTAINING PROTEIN"/>
    <property type="match status" value="1"/>
</dbReference>